<dbReference type="Gene3D" id="1.10.10.10">
    <property type="entry name" value="Winged helix-like DNA-binding domain superfamily/Winged helix DNA-binding domain"/>
    <property type="match status" value="1"/>
</dbReference>
<evidence type="ECO:0000259" key="4">
    <source>
        <dbReference type="PROSITE" id="PS50043"/>
    </source>
</evidence>
<dbReference type="KEGG" id="pden:F1C79_17460"/>
<sequence length="126" mass="13837">MESVIQIGTWKGSTGSLLAERELTCLLSLASGMTDKEIARRDGLSPRSIKGRIESVMHKLGIYKRTPLVAEAIRRGIITYATYALVALTCTHAALSDDPTMRTRRGGERKVEVRIAARRMESGYAA</sequence>
<evidence type="ECO:0000256" key="3">
    <source>
        <dbReference type="ARBA" id="ARBA00023163"/>
    </source>
</evidence>
<keyword evidence="6" id="KW-1185">Reference proteome</keyword>
<keyword evidence="2" id="KW-0238">DNA-binding</keyword>
<dbReference type="OrthoDB" id="6896872at2"/>
<dbReference type="Pfam" id="PF00196">
    <property type="entry name" value="GerE"/>
    <property type="match status" value="1"/>
</dbReference>
<keyword evidence="1" id="KW-0805">Transcription regulation</keyword>
<dbReference type="Proteomes" id="UP000326659">
    <property type="component" value="Chromosome"/>
</dbReference>
<dbReference type="InterPro" id="IPR016032">
    <property type="entry name" value="Sig_transdc_resp-reg_C-effctor"/>
</dbReference>
<evidence type="ECO:0000313" key="6">
    <source>
        <dbReference type="Proteomes" id="UP000326659"/>
    </source>
</evidence>
<evidence type="ECO:0000313" key="5">
    <source>
        <dbReference type="EMBL" id="QEY73244.1"/>
    </source>
</evidence>
<reference evidence="5 6" key="1">
    <citation type="submission" date="2019-09" db="EMBL/GenBank/DDBJ databases">
        <title>Prosopis cineraria nodule microbiome.</title>
        <authorList>
            <person name="Chaluvadi S.R."/>
            <person name="Ali R."/>
            <person name="Wang X."/>
        </authorList>
    </citation>
    <scope>NUCLEOTIDE SEQUENCE [LARGE SCALE GENOMIC DNA]</scope>
    <source>
        <strain evidence="5 6">BG1</strain>
    </source>
</reference>
<dbReference type="PANTHER" id="PTHR44688:SF16">
    <property type="entry name" value="DNA-BINDING TRANSCRIPTIONAL ACTIVATOR DEVR_DOSR"/>
    <property type="match status" value="1"/>
</dbReference>
<dbReference type="PROSITE" id="PS50043">
    <property type="entry name" value="HTH_LUXR_2"/>
    <property type="match status" value="1"/>
</dbReference>
<dbReference type="SUPFAM" id="SSF46894">
    <property type="entry name" value="C-terminal effector domain of the bipartite response regulators"/>
    <property type="match status" value="1"/>
</dbReference>
<keyword evidence="3" id="KW-0804">Transcription</keyword>
<dbReference type="AlphaFoldDB" id="A0A9X7N1D4"/>
<accession>A0A9X7N1D4</accession>
<evidence type="ECO:0000256" key="1">
    <source>
        <dbReference type="ARBA" id="ARBA00023015"/>
    </source>
</evidence>
<name>A0A9X7N1D4_PSEDE</name>
<dbReference type="InterPro" id="IPR000792">
    <property type="entry name" value="Tscrpt_reg_LuxR_C"/>
</dbReference>
<dbReference type="InterPro" id="IPR036388">
    <property type="entry name" value="WH-like_DNA-bd_sf"/>
</dbReference>
<dbReference type="CDD" id="cd06170">
    <property type="entry name" value="LuxR_C_like"/>
    <property type="match status" value="1"/>
</dbReference>
<dbReference type="SMART" id="SM00421">
    <property type="entry name" value="HTH_LUXR"/>
    <property type="match status" value="1"/>
</dbReference>
<evidence type="ECO:0000256" key="2">
    <source>
        <dbReference type="ARBA" id="ARBA00023125"/>
    </source>
</evidence>
<dbReference type="GO" id="GO:0006355">
    <property type="term" value="P:regulation of DNA-templated transcription"/>
    <property type="evidence" value="ECO:0007669"/>
    <property type="project" value="InterPro"/>
</dbReference>
<proteinExistence type="predicted"/>
<protein>
    <submittedName>
        <fullName evidence="5">Response regulator transcription factor</fullName>
    </submittedName>
</protein>
<dbReference type="GO" id="GO:0003677">
    <property type="term" value="F:DNA binding"/>
    <property type="evidence" value="ECO:0007669"/>
    <property type="project" value="UniProtKB-KW"/>
</dbReference>
<dbReference type="EMBL" id="CP043626">
    <property type="protein sequence ID" value="QEY73244.1"/>
    <property type="molecule type" value="Genomic_DNA"/>
</dbReference>
<gene>
    <name evidence="5" type="ORF">F1C79_17460</name>
</gene>
<dbReference type="RefSeq" id="WP_151188128.1">
    <property type="nucleotide sequence ID" value="NZ_CP043626.1"/>
</dbReference>
<dbReference type="PANTHER" id="PTHR44688">
    <property type="entry name" value="DNA-BINDING TRANSCRIPTIONAL ACTIVATOR DEVR_DOSR"/>
    <property type="match status" value="1"/>
</dbReference>
<organism evidence="5 6">
    <name type="scientific">Pseudomonas denitrificans</name>
    <dbReference type="NCBI Taxonomy" id="43306"/>
    <lineage>
        <taxon>Bacteria</taxon>
        <taxon>Pseudomonadati</taxon>
        <taxon>Pseudomonadota</taxon>
        <taxon>Gammaproteobacteria</taxon>
        <taxon>Pseudomonadales</taxon>
        <taxon>Pseudomonadaceae</taxon>
        <taxon>Halopseudomonas</taxon>
    </lineage>
</organism>
<dbReference type="PRINTS" id="PR00038">
    <property type="entry name" value="HTHLUXR"/>
</dbReference>
<feature type="domain" description="HTH luxR-type" evidence="4">
    <location>
        <begin position="11"/>
        <end position="76"/>
    </location>
</feature>